<dbReference type="EMBL" id="NEFY01000026">
    <property type="protein sequence ID" value="OZC34762.1"/>
    <property type="molecule type" value="Genomic_DNA"/>
</dbReference>
<feature type="region of interest" description="Disordered" evidence="1">
    <location>
        <begin position="27"/>
        <end position="50"/>
    </location>
</feature>
<protein>
    <recommendedName>
        <fullName evidence="4">Lipoprotein</fullName>
    </recommendedName>
</protein>
<evidence type="ECO:0000313" key="2">
    <source>
        <dbReference type="EMBL" id="OZC34762.1"/>
    </source>
</evidence>
<dbReference type="AlphaFoldDB" id="A0A7Z1IKX5"/>
<proteinExistence type="predicted"/>
<name>A0A7Z1IKX5_9GAMM</name>
<gene>
    <name evidence="2" type="ORF">B9Q17_01030</name>
</gene>
<organism evidence="2 3">
    <name type="scientific">Marinobacter vinifirmus</name>
    <dbReference type="NCBI Taxonomy" id="355591"/>
    <lineage>
        <taxon>Bacteria</taxon>
        <taxon>Pseudomonadati</taxon>
        <taxon>Pseudomonadota</taxon>
        <taxon>Gammaproteobacteria</taxon>
        <taxon>Pseudomonadales</taxon>
        <taxon>Marinobacteraceae</taxon>
        <taxon>Marinobacter</taxon>
    </lineage>
</organism>
<comment type="caution">
    <text evidence="2">The sequence shown here is derived from an EMBL/GenBank/DDBJ whole genome shotgun (WGS) entry which is preliminary data.</text>
</comment>
<dbReference type="PROSITE" id="PS51257">
    <property type="entry name" value="PROKAR_LIPOPROTEIN"/>
    <property type="match status" value="1"/>
</dbReference>
<evidence type="ECO:0000313" key="3">
    <source>
        <dbReference type="Proteomes" id="UP000216984"/>
    </source>
</evidence>
<dbReference type="Proteomes" id="UP000216984">
    <property type="component" value="Unassembled WGS sequence"/>
</dbReference>
<evidence type="ECO:0000256" key="1">
    <source>
        <dbReference type="SAM" id="MobiDB-lite"/>
    </source>
</evidence>
<feature type="compositionally biased region" description="Polar residues" evidence="1">
    <location>
        <begin position="35"/>
        <end position="48"/>
    </location>
</feature>
<evidence type="ECO:0008006" key="4">
    <source>
        <dbReference type="Google" id="ProtNLM"/>
    </source>
</evidence>
<dbReference type="RefSeq" id="WP_094626024.1">
    <property type="nucleotide sequence ID" value="NZ_NEFY01000026.1"/>
</dbReference>
<feature type="region of interest" description="Disordered" evidence="1">
    <location>
        <begin position="310"/>
        <end position="334"/>
    </location>
</feature>
<feature type="compositionally biased region" description="Polar residues" evidence="1">
    <location>
        <begin position="311"/>
        <end position="325"/>
    </location>
</feature>
<reference evidence="2 3" key="1">
    <citation type="submission" date="2017-06" db="EMBL/GenBank/DDBJ databases">
        <title>Draft genome sequence of the halophilic bacterium Marinobacter vinifirmus FB1.</title>
        <authorList>
            <person name="Stepanov V.G."/>
            <person name="Roberts D.J."/>
            <person name="Fox G.E."/>
        </authorList>
    </citation>
    <scope>NUCLEOTIDE SEQUENCE [LARGE SCALE GENOMIC DNA]</scope>
    <source>
        <strain evidence="2 3">FB1</strain>
    </source>
</reference>
<sequence length="334" mass="34953">MPSRIAFRRIFTITTLGLLTACGGGGGGSDDGGSPQTPLSLDPNNYGSNPAPIRQVSDLDRSVGVYDDLTEIQTLVDDVDYALSSTAVGYSAKASNYCSQEAGNLEIKEEETGPYSGRISYRFDDCQVAGYPETLWLDGTLVIEGSGDEVQGTIKETYAITGRIGADGAPLGIKGTLTSRITERSYDDQSIEITSPAMEYLLRSKYVAIRDSRMSVAIKNDSFTLSMQSDLIGSAIGGFVTVTTPVTISGPLNGCPTQGHMKMTGDGVVEARYGQTTGTAAAVEILLNGSQVENLDSCYGSLPAVVGGGNSSTPLPSDNYSSTPVETVPGSDPS</sequence>
<keyword evidence="3" id="KW-1185">Reference proteome</keyword>
<accession>A0A7Z1IKX5</accession>